<feature type="transmembrane region" description="Helical" evidence="11">
    <location>
        <begin position="206"/>
        <end position="227"/>
    </location>
</feature>
<feature type="region of interest" description="Disordered" evidence="10">
    <location>
        <begin position="1"/>
        <end position="77"/>
    </location>
</feature>
<comment type="similarity">
    <text evidence="2">Belongs to the two pore domain potassium channel (TC 1.A.1.7) family.</text>
</comment>
<dbReference type="AlphaFoldDB" id="A0A835BCB3"/>
<evidence type="ECO:0000256" key="7">
    <source>
        <dbReference type="ARBA" id="ARBA00023065"/>
    </source>
</evidence>
<dbReference type="InterPro" id="IPR013099">
    <property type="entry name" value="K_chnl_dom"/>
</dbReference>
<dbReference type="InterPro" id="IPR011992">
    <property type="entry name" value="EF-hand-dom_pair"/>
</dbReference>
<dbReference type="SUPFAM" id="SSF47473">
    <property type="entry name" value="EF-hand"/>
    <property type="match status" value="1"/>
</dbReference>
<gene>
    <name evidence="13" type="ORF">HU200_038547</name>
</gene>
<keyword evidence="8 11" id="KW-0472">Membrane</keyword>
<evidence type="ECO:0000256" key="8">
    <source>
        <dbReference type="ARBA" id="ARBA00023136"/>
    </source>
</evidence>
<evidence type="ECO:0000313" key="14">
    <source>
        <dbReference type="Proteomes" id="UP000636709"/>
    </source>
</evidence>
<dbReference type="Gene3D" id="1.10.287.70">
    <property type="match status" value="2"/>
</dbReference>
<feature type="domain" description="Potassium channel" evidence="12">
    <location>
        <begin position="93"/>
        <end position="174"/>
    </location>
</feature>
<evidence type="ECO:0000256" key="10">
    <source>
        <dbReference type="SAM" id="MobiDB-lite"/>
    </source>
</evidence>
<keyword evidence="6 11" id="KW-1133">Transmembrane helix</keyword>
<dbReference type="PRINTS" id="PR01333">
    <property type="entry name" value="2POREKCHANEL"/>
</dbReference>
<keyword evidence="5" id="KW-0106">Calcium</keyword>
<feature type="transmembrane region" description="Helical" evidence="11">
    <location>
        <begin position="262"/>
        <end position="283"/>
    </location>
</feature>
<dbReference type="GO" id="GO:0030322">
    <property type="term" value="P:stabilization of membrane potential"/>
    <property type="evidence" value="ECO:0007669"/>
    <property type="project" value="TreeGrafter"/>
</dbReference>
<dbReference type="GO" id="GO:0005886">
    <property type="term" value="C:plasma membrane"/>
    <property type="evidence" value="ECO:0007669"/>
    <property type="project" value="TreeGrafter"/>
</dbReference>
<dbReference type="FunFam" id="1.10.287.70:FF:000127">
    <property type="entry name" value="Calcium-activated outward-rectifying potassium channel 1"/>
    <property type="match status" value="1"/>
</dbReference>
<dbReference type="InterPro" id="IPR003280">
    <property type="entry name" value="2pore_dom_K_chnl"/>
</dbReference>
<dbReference type="Pfam" id="PF07885">
    <property type="entry name" value="Ion_trans_2"/>
    <property type="match status" value="2"/>
</dbReference>
<reference evidence="13" key="1">
    <citation type="submission" date="2020-07" db="EMBL/GenBank/DDBJ databases">
        <title>Genome sequence and genetic diversity analysis of an under-domesticated orphan crop, white fonio (Digitaria exilis).</title>
        <authorList>
            <person name="Bennetzen J.L."/>
            <person name="Chen S."/>
            <person name="Ma X."/>
            <person name="Wang X."/>
            <person name="Yssel A.E.J."/>
            <person name="Chaluvadi S.R."/>
            <person name="Johnson M."/>
            <person name="Gangashetty P."/>
            <person name="Hamidou F."/>
            <person name="Sanogo M.D."/>
            <person name="Zwaenepoel A."/>
            <person name="Wallace J."/>
            <person name="Van De Peer Y."/>
            <person name="Van Deynze A."/>
        </authorList>
    </citation>
    <scope>NUCLEOTIDE SEQUENCE</scope>
    <source>
        <tissue evidence="13">Leaves</tissue>
    </source>
</reference>
<keyword evidence="4 11" id="KW-0812">Transmembrane</keyword>
<evidence type="ECO:0000256" key="4">
    <source>
        <dbReference type="ARBA" id="ARBA00022692"/>
    </source>
</evidence>
<organism evidence="13 14">
    <name type="scientific">Digitaria exilis</name>
    <dbReference type="NCBI Taxonomy" id="1010633"/>
    <lineage>
        <taxon>Eukaryota</taxon>
        <taxon>Viridiplantae</taxon>
        <taxon>Streptophyta</taxon>
        <taxon>Embryophyta</taxon>
        <taxon>Tracheophyta</taxon>
        <taxon>Spermatophyta</taxon>
        <taxon>Magnoliopsida</taxon>
        <taxon>Liliopsida</taxon>
        <taxon>Poales</taxon>
        <taxon>Poaceae</taxon>
        <taxon>PACMAD clade</taxon>
        <taxon>Panicoideae</taxon>
        <taxon>Panicodae</taxon>
        <taxon>Paniceae</taxon>
        <taxon>Anthephorinae</taxon>
        <taxon>Digitaria</taxon>
    </lineage>
</organism>
<dbReference type="GO" id="GO:0022841">
    <property type="term" value="F:potassium ion leak channel activity"/>
    <property type="evidence" value="ECO:0007669"/>
    <property type="project" value="TreeGrafter"/>
</dbReference>
<dbReference type="PANTHER" id="PTHR11003">
    <property type="entry name" value="POTASSIUM CHANNEL, SUBFAMILY K"/>
    <property type="match status" value="1"/>
</dbReference>
<sequence>MAENGVKQPLLQDGDHPTNAGERKPPQGHGTGAKRFRRCRTAPSADAAQDPPPGRHDTNHQDQSASAGGSPPFAPPKELLRGARPSFRLVGVLLLAYLLAGTVAFYLAMDHMSGDRTWSRVVDALYFCVVTMTTVGYGDLVPASDAAKLLACAFVFAGVALVGTFLSKSADYLVEKQEALLFRALHLRRAGDRRALRDMEANKVRYKLYTSAALLAAMLASGTAFLVEVEGMRPVDAFYCVCATVTTLGYGDWSFSSVGGRAFAAAWITVSTVVVALFFLYAAELGAERRQRALARWVLKRRTTSTDLEAADIDGDHRVGAADFVLYKLKELGKISQEEIAEFLEEFDQLDADNSGTLSPHDLVVAQPG</sequence>
<dbReference type="InterPro" id="IPR018247">
    <property type="entry name" value="EF_Hand_1_Ca_BS"/>
</dbReference>
<name>A0A835BCB3_9POAL</name>
<evidence type="ECO:0000256" key="6">
    <source>
        <dbReference type="ARBA" id="ARBA00022989"/>
    </source>
</evidence>
<evidence type="ECO:0000256" key="3">
    <source>
        <dbReference type="ARBA" id="ARBA00022448"/>
    </source>
</evidence>
<dbReference type="Proteomes" id="UP000636709">
    <property type="component" value="Unassembled WGS sequence"/>
</dbReference>
<keyword evidence="9" id="KW-0407">Ion channel</keyword>
<dbReference type="PROSITE" id="PS00018">
    <property type="entry name" value="EF_HAND_1"/>
    <property type="match status" value="1"/>
</dbReference>
<keyword evidence="7" id="KW-0406">Ion transport</keyword>
<evidence type="ECO:0000256" key="9">
    <source>
        <dbReference type="ARBA" id="ARBA00023303"/>
    </source>
</evidence>
<proteinExistence type="inferred from homology"/>
<evidence type="ECO:0000313" key="13">
    <source>
        <dbReference type="EMBL" id="KAF8694087.1"/>
    </source>
</evidence>
<dbReference type="OrthoDB" id="415460at2759"/>
<keyword evidence="14" id="KW-1185">Reference proteome</keyword>
<accession>A0A835BCB3</accession>
<protein>
    <recommendedName>
        <fullName evidence="12">Potassium channel domain-containing protein</fullName>
    </recommendedName>
</protein>
<dbReference type="PANTHER" id="PTHR11003:SF137">
    <property type="entry name" value="TWO PORE POTASSIUM CHANNEL B"/>
    <property type="match status" value="1"/>
</dbReference>
<dbReference type="GO" id="GO:0009705">
    <property type="term" value="C:plant-type vacuole membrane"/>
    <property type="evidence" value="ECO:0007669"/>
    <property type="project" value="TreeGrafter"/>
</dbReference>
<feature type="transmembrane region" description="Helical" evidence="11">
    <location>
        <begin position="146"/>
        <end position="166"/>
    </location>
</feature>
<evidence type="ECO:0000256" key="5">
    <source>
        <dbReference type="ARBA" id="ARBA00022837"/>
    </source>
</evidence>
<evidence type="ECO:0000256" key="1">
    <source>
        <dbReference type="ARBA" id="ARBA00004141"/>
    </source>
</evidence>
<feature type="compositionally biased region" description="Basic and acidic residues" evidence="10">
    <location>
        <begin position="13"/>
        <end position="25"/>
    </location>
</feature>
<dbReference type="EMBL" id="JACEFO010001915">
    <property type="protein sequence ID" value="KAF8694087.1"/>
    <property type="molecule type" value="Genomic_DNA"/>
</dbReference>
<comment type="subcellular location">
    <subcellularLocation>
        <location evidence="1">Membrane</location>
        <topology evidence="1">Multi-pass membrane protein</topology>
    </subcellularLocation>
</comment>
<dbReference type="SUPFAM" id="SSF81324">
    <property type="entry name" value="Voltage-gated potassium channels"/>
    <property type="match status" value="2"/>
</dbReference>
<comment type="caution">
    <text evidence="13">The sequence shown here is derived from an EMBL/GenBank/DDBJ whole genome shotgun (WGS) entry which is preliminary data.</text>
</comment>
<dbReference type="GO" id="GO:0015271">
    <property type="term" value="F:outward rectifier potassium channel activity"/>
    <property type="evidence" value="ECO:0007669"/>
    <property type="project" value="TreeGrafter"/>
</dbReference>
<feature type="domain" description="Potassium channel" evidence="12">
    <location>
        <begin position="214"/>
        <end position="284"/>
    </location>
</feature>
<evidence type="ECO:0000259" key="12">
    <source>
        <dbReference type="Pfam" id="PF07885"/>
    </source>
</evidence>
<keyword evidence="3" id="KW-0813">Transport</keyword>
<evidence type="ECO:0000256" key="2">
    <source>
        <dbReference type="ARBA" id="ARBA00010159"/>
    </source>
</evidence>
<feature type="transmembrane region" description="Helical" evidence="11">
    <location>
        <begin position="87"/>
        <end position="109"/>
    </location>
</feature>
<evidence type="ECO:0000256" key="11">
    <source>
        <dbReference type="SAM" id="Phobius"/>
    </source>
</evidence>